<evidence type="ECO:0000313" key="15">
    <source>
        <dbReference type="EMBL" id="MCS5710172.1"/>
    </source>
</evidence>
<evidence type="ECO:0000256" key="3">
    <source>
        <dbReference type="ARBA" id="ARBA00005842"/>
    </source>
</evidence>
<dbReference type="InterPro" id="IPR027417">
    <property type="entry name" value="P-loop_NTPase"/>
</dbReference>
<keyword evidence="5 10" id="KW-0819">tRNA processing</keyword>
<evidence type="ECO:0000256" key="13">
    <source>
        <dbReference type="RuleBase" id="RU003785"/>
    </source>
</evidence>
<comment type="cofactor">
    <cofactor evidence="1 10">
        <name>Mg(2+)</name>
        <dbReference type="ChEBI" id="CHEBI:18420"/>
    </cofactor>
</comment>
<dbReference type="OrthoDB" id="9776390at2"/>
<dbReference type="GO" id="GO:0006400">
    <property type="term" value="P:tRNA modification"/>
    <property type="evidence" value="ECO:0007669"/>
    <property type="project" value="TreeGrafter"/>
</dbReference>
<comment type="caution">
    <text evidence="10">Lacks conserved residue(s) required for the propagation of feature annotation.</text>
</comment>
<feature type="region of interest" description="Interaction with substrate tRNA" evidence="10">
    <location>
        <begin position="37"/>
        <end position="40"/>
    </location>
</feature>
<keyword evidence="8 10" id="KW-0460">Magnesium</keyword>
<dbReference type="InterPro" id="IPR039657">
    <property type="entry name" value="Dimethylallyltransferase"/>
</dbReference>
<keyword evidence="7 10" id="KW-0067">ATP-binding</keyword>
<gene>
    <name evidence="10 14" type="primary">miaA</name>
    <name evidence="15" type="ORF">HT99x_001885</name>
    <name evidence="14" type="ORF">HT99x_02295</name>
</gene>
<evidence type="ECO:0000256" key="7">
    <source>
        <dbReference type="ARBA" id="ARBA00022840"/>
    </source>
</evidence>
<dbReference type="EMBL" id="LKAJ01000010">
    <property type="protein sequence ID" value="KRG20564.1"/>
    <property type="molecule type" value="Genomic_DNA"/>
</dbReference>
<dbReference type="SUPFAM" id="SSF52540">
    <property type="entry name" value="P-loop containing nucleoside triphosphate hydrolases"/>
    <property type="match status" value="2"/>
</dbReference>
<accession>A0A0Q9YUF8</accession>
<feature type="binding site" evidence="10">
    <location>
        <begin position="14"/>
        <end position="19"/>
    </location>
    <ligand>
        <name>substrate</name>
    </ligand>
</feature>
<comment type="subunit">
    <text evidence="10">Monomer.</text>
</comment>
<evidence type="ECO:0000313" key="14">
    <source>
        <dbReference type="EMBL" id="KRG20564.1"/>
    </source>
</evidence>
<evidence type="ECO:0000256" key="8">
    <source>
        <dbReference type="ARBA" id="ARBA00022842"/>
    </source>
</evidence>
<comment type="caution">
    <text evidence="14">The sequence shown here is derived from an EMBL/GenBank/DDBJ whole genome shotgun (WGS) entry which is preliminary data.</text>
</comment>
<dbReference type="AlphaFoldDB" id="A0A0Q9YUF8"/>
<dbReference type="PANTHER" id="PTHR11088:SF60">
    <property type="entry name" value="TRNA DIMETHYLALLYLTRANSFERASE"/>
    <property type="match status" value="1"/>
</dbReference>
<comment type="catalytic activity">
    <reaction evidence="9 10 11">
        <text>adenosine(37) in tRNA + dimethylallyl diphosphate = N(6)-dimethylallyladenosine(37) in tRNA + diphosphate</text>
        <dbReference type="Rhea" id="RHEA:26482"/>
        <dbReference type="Rhea" id="RHEA-COMP:10162"/>
        <dbReference type="Rhea" id="RHEA-COMP:10375"/>
        <dbReference type="ChEBI" id="CHEBI:33019"/>
        <dbReference type="ChEBI" id="CHEBI:57623"/>
        <dbReference type="ChEBI" id="CHEBI:74411"/>
        <dbReference type="ChEBI" id="CHEBI:74415"/>
        <dbReference type="EC" id="2.5.1.75"/>
    </reaction>
</comment>
<evidence type="ECO:0000256" key="11">
    <source>
        <dbReference type="RuleBase" id="RU003783"/>
    </source>
</evidence>
<dbReference type="HAMAP" id="MF_00185">
    <property type="entry name" value="IPP_trans"/>
    <property type="match status" value="1"/>
</dbReference>
<dbReference type="FunFam" id="1.10.20.140:FF:000001">
    <property type="entry name" value="tRNA dimethylallyltransferase"/>
    <property type="match status" value="1"/>
</dbReference>
<feature type="region of interest" description="Interaction with substrate tRNA" evidence="10">
    <location>
        <begin position="161"/>
        <end position="165"/>
    </location>
</feature>
<evidence type="ECO:0000256" key="10">
    <source>
        <dbReference type="HAMAP-Rule" id="MF_00185"/>
    </source>
</evidence>
<evidence type="ECO:0000256" key="6">
    <source>
        <dbReference type="ARBA" id="ARBA00022741"/>
    </source>
</evidence>
<dbReference type="STRING" id="295108.HT99x_02295"/>
<dbReference type="PATRIC" id="fig|1590043.3.peg.2344"/>
<dbReference type="Proteomes" id="UP000051497">
    <property type="component" value="Unassembled WGS sequence"/>
</dbReference>
<protein>
    <recommendedName>
        <fullName evidence="10">tRNA dimethylallyltransferase</fullName>
        <ecNumber evidence="10">2.5.1.75</ecNumber>
    </recommendedName>
    <alternativeName>
        <fullName evidence="10">Dimethylallyl diphosphate:tRNA dimethylallyltransferase</fullName>
        <shortName evidence="10">DMAPP:tRNA dimethylallyltransferase</shortName>
        <shortName evidence="10">DMATase</shortName>
    </alternativeName>
    <alternativeName>
        <fullName evidence="10">Isopentenyl-diphosphate:tRNA isopentenyltransferase</fullName>
        <shortName evidence="10">IPP transferase</shortName>
        <shortName evidence="10">IPPT</shortName>
        <shortName evidence="10">IPTase</shortName>
    </alternativeName>
</protein>
<evidence type="ECO:0000256" key="2">
    <source>
        <dbReference type="ARBA" id="ARBA00003213"/>
    </source>
</evidence>
<keyword evidence="4 10" id="KW-0808">Transferase</keyword>
<feature type="binding site" evidence="10">
    <location>
        <begin position="12"/>
        <end position="19"/>
    </location>
    <ligand>
        <name>ATP</name>
        <dbReference type="ChEBI" id="CHEBI:30616"/>
    </ligand>
</feature>
<dbReference type="GO" id="GO:0005524">
    <property type="term" value="F:ATP binding"/>
    <property type="evidence" value="ECO:0007669"/>
    <property type="project" value="UniProtKB-UniRule"/>
</dbReference>
<sequence>MLKQLPILCIIGPTASGKTDASLALAEHLPIEIINVDSAQIYQMMDIGSGKPSKEILAKIPHHLMNILDPAQAYSAGQFCHDAIKAIHEIQSRDRIPVLVGGTMLYFKVLQEGLSELPGSSPSIRAQLDKAMQDNGLESLYQRLQQVDPERALQIKPTDPQRIQRALEIYELTGKTMSQWLLTPRTTLHDYTFVNLGILPMTTPREVLHRRITQRFENMLSAGLVEEVNVLFQRGDLDINLPALRAVGYRQVWQYLAGHLNEQEMKEQAIAATRQLAKRQLTWLRSWPNLTSIDFLDPEILTKIEKHIVI</sequence>
<comment type="function">
    <text evidence="2 10 12">Catalyzes the transfer of a dimethylallyl group onto the adenine at position 37 in tRNAs that read codons beginning with uridine, leading to the formation of N6-(dimethylallyl)adenosine (i(6)A).</text>
</comment>
<evidence type="ECO:0000256" key="5">
    <source>
        <dbReference type="ARBA" id="ARBA00022694"/>
    </source>
</evidence>
<dbReference type="RefSeq" id="WP_075066918.1">
    <property type="nucleotide sequence ID" value="NZ_LKAJ02000001.1"/>
</dbReference>
<dbReference type="Pfam" id="PF01715">
    <property type="entry name" value="IPPT"/>
    <property type="match status" value="1"/>
</dbReference>
<evidence type="ECO:0000256" key="12">
    <source>
        <dbReference type="RuleBase" id="RU003784"/>
    </source>
</evidence>
<feature type="site" description="Interaction with substrate tRNA" evidence="10">
    <location>
        <position position="125"/>
    </location>
</feature>
<comment type="similarity">
    <text evidence="3 10 13">Belongs to the IPP transferase family.</text>
</comment>
<dbReference type="InterPro" id="IPR018022">
    <property type="entry name" value="IPT"/>
</dbReference>
<feature type="site" description="Interaction with substrate tRNA" evidence="10">
    <location>
        <position position="103"/>
    </location>
</feature>
<dbReference type="PANTHER" id="PTHR11088">
    <property type="entry name" value="TRNA DIMETHYLALLYLTRANSFERASE"/>
    <property type="match status" value="1"/>
</dbReference>
<keyword evidence="6 10" id="KW-0547">Nucleotide-binding</keyword>
<evidence type="ECO:0000313" key="16">
    <source>
        <dbReference type="Proteomes" id="UP000051497"/>
    </source>
</evidence>
<dbReference type="Gene3D" id="1.10.20.140">
    <property type="match status" value="1"/>
</dbReference>
<keyword evidence="16" id="KW-1185">Reference proteome</keyword>
<dbReference type="NCBIfam" id="TIGR00174">
    <property type="entry name" value="miaA"/>
    <property type="match status" value="1"/>
</dbReference>
<reference evidence="15" key="3">
    <citation type="submission" date="2021-06" db="EMBL/GenBank/DDBJ databases">
        <title>Genomic Description and Analysis of Intracellular Bacteria, Candidatus Berkiella cookevillensis and Candidatus Berkiella aquae.</title>
        <authorList>
            <person name="Kidane D.T."/>
            <person name="Mehari Y.T."/>
            <person name="Rice F.C."/>
            <person name="Arivett B.A."/>
            <person name="Farone A.L."/>
            <person name="Berk S.G."/>
            <person name="Farone M.B."/>
        </authorList>
    </citation>
    <scope>NUCLEOTIDE SEQUENCE</scope>
    <source>
        <strain evidence="15">HT99</strain>
    </source>
</reference>
<dbReference type="EMBL" id="LKAJ02000001">
    <property type="protein sequence ID" value="MCS5710172.1"/>
    <property type="molecule type" value="Genomic_DNA"/>
</dbReference>
<dbReference type="Gene3D" id="3.40.50.300">
    <property type="entry name" value="P-loop containing nucleotide triphosphate hydrolases"/>
    <property type="match status" value="1"/>
</dbReference>
<dbReference type="GO" id="GO:0052381">
    <property type="term" value="F:tRNA dimethylallyltransferase activity"/>
    <property type="evidence" value="ECO:0007669"/>
    <property type="project" value="UniProtKB-UniRule"/>
</dbReference>
<organism evidence="14">
    <name type="scientific">Candidatus Berkiella aquae</name>
    <dbReference type="NCBI Taxonomy" id="295108"/>
    <lineage>
        <taxon>Bacteria</taxon>
        <taxon>Pseudomonadati</taxon>
        <taxon>Pseudomonadota</taxon>
        <taxon>Gammaproteobacteria</taxon>
        <taxon>Candidatus Berkiellales</taxon>
        <taxon>Candidatus Berkiellaceae</taxon>
        <taxon>Candidatus Berkiella</taxon>
    </lineage>
</organism>
<evidence type="ECO:0000256" key="1">
    <source>
        <dbReference type="ARBA" id="ARBA00001946"/>
    </source>
</evidence>
<evidence type="ECO:0000256" key="9">
    <source>
        <dbReference type="ARBA" id="ARBA00049563"/>
    </source>
</evidence>
<name>A0A0Q9YUF8_9GAMM</name>
<reference evidence="15" key="2">
    <citation type="journal article" date="2016" name="Genome Announc.">
        <title>Draft Genome Sequences of Two Novel Amoeba-Resistant Intranuclear Bacteria, 'Candidatus Berkiella cookevillensis' and 'Candidatus Berkiella aquae'.</title>
        <authorList>
            <person name="Mehari Y.T."/>
            <person name="Arivett B.A."/>
            <person name="Farone A.L."/>
            <person name="Gunderson J.H."/>
            <person name="Farone M.B."/>
        </authorList>
    </citation>
    <scope>NUCLEOTIDE SEQUENCE</scope>
    <source>
        <strain evidence="15">HT99</strain>
    </source>
</reference>
<reference evidence="14" key="1">
    <citation type="submission" date="2015-09" db="EMBL/GenBank/DDBJ databases">
        <title>Draft Genome Sequences of Two Novel Amoeba-resistant Intranuclear Bacteria, Candidatus Berkiella cookevillensis and Candidatus Berkiella aquae.</title>
        <authorList>
            <person name="Mehari Y.T."/>
            <person name="Arivett B.A."/>
            <person name="Farone A.L."/>
            <person name="Gunderson J.H."/>
            <person name="Farone M.B."/>
        </authorList>
    </citation>
    <scope>NUCLEOTIDE SEQUENCE [LARGE SCALE GENOMIC DNA]</scope>
    <source>
        <strain evidence="14">HT99</strain>
    </source>
</reference>
<evidence type="ECO:0000256" key="4">
    <source>
        <dbReference type="ARBA" id="ARBA00022679"/>
    </source>
</evidence>
<proteinExistence type="inferred from homology"/>
<dbReference type="EC" id="2.5.1.75" evidence="10"/>